<name>A0A256GT39_9HYPH</name>
<comment type="caution">
    <text evidence="1">The sequence shown here is derived from an EMBL/GenBank/DDBJ whole genome shotgun (WGS) entry which is preliminary data.</text>
</comment>
<protein>
    <submittedName>
        <fullName evidence="1">Uncharacterized protein</fullName>
    </submittedName>
</protein>
<dbReference type="AlphaFoldDB" id="A0A256GT39"/>
<dbReference type="EMBL" id="NNRN01000046">
    <property type="protein sequence ID" value="OYR29751.1"/>
    <property type="molecule type" value="Genomic_DNA"/>
</dbReference>
<gene>
    <name evidence="1" type="ORF">CES86_2315</name>
</gene>
<reference evidence="1 2" key="1">
    <citation type="submission" date="2017-07" db="EMBL/GenBank/DDBJ databases">
        <title>Draft genome of Ochrobactrum lupini type strain LUP21.</title>
        <authorList>
            <person name="Krzyzanowska D.M."/>
            <person name="Jafra S."/>
        </authorList>
    </citation>
    <scope>NUCLEOTIDE SEQUENCE [LARGE SCALE GENOMIC DNA]</scope>
    <source>
        <strain evidence="1 2">LUP21</strain>
    </source>
</reference>
<dbReference type="Proteomes" id="UP000216363">
    <property type="component" value="Unassembled WGS sequence"/>
</dbReference>
<organism evidence="1 2">
    <name type="scientific">Brucella lupini</name>
    <dbReference type="NCBI Taxonomy" id="255457"/>
    <lineage>
        <taxon>Bacteria</taxon>
        <taxon>Pseudomonadati</taxon>
        <taxon>Pseudomonadota</taxon>
        <taxon>Alphaproteobacteria</taxon>
        <taxon>Hyphomicrobiales</taxon>
        <taxon>Brucellaceae</taxon>
        <taxon>Brucella/Ochrobactrum group</taxon>
        <taxon>Brucella</taxon>
    </lineage>
</organism>
<proteinExistence type="predicted"/>
<evidence type="ECO:0000313" key="2">
    <source>
        <dbReference type="Proteomes" id="UP000216363"/>
    </source>
</evidence>
<sequence>MVIEVKSVIMAVTIARAKIAVMAAAVIADPPRRLSSHHLVTVCTELRFDD</sequence>
<evidence type="ECO:0000313" key="1">
    <source>
        <dbReference type="EMBL" id="OYR29751.1"/>
    </source>
</evidence>
<accession>A0A256GT39</accession>